<proteinExistence type="predicted"/>
<sequence>MSKLVSIETPVVESESIILRPLQQEIARYLFSISSPKVWAYMFGKIKSEIEMEKHVSKNIQLRNQIKALPFVVFKDTYEITGTISIYEINQSISCVK</sequence>
<dbReference type="Gene3D" id="3.40.630.30">
    <property type="match status" value="1"/>
</dbReference>
<keyword evidence="2" id="KW-1185">Reference proteome</keyword>
<dbReference type="InterPro" id="IPR016181">
    <property type="entry name" value="Acyl_CoA_acyltransferase"/>
</dbReference>
<dbReference type="AlphaFoldDB" id="A0A5J6SNM3"/>
<dbReference type="Proteomes" id="UP000325517">
    <property type="component" value="Chromosome"/>
</dbReference>
<accession>A0A5J6SNM3</accession>
<dbReference type="RefSeq" id="WP_192797337.1">
    <property type="nucleotide sequence ID" value="NZ_CP031223.1"/>
</dbReference>
<evidence type="ECO:0000313" key="2">
    <source>
        <dbReference type="Proteomes" id="UP000325517"/>
    </source>
</evidence>
<organism evidence="1 2">
    <name type="scientific">Psychrobacillus glaciei</name>
    <dbReference type="NCBI Taxonomy" id="2283160"/>
    <lineage>
        <taxon>Bacteria</taxon>
        <taxon>Bacillati</taxon>
        <taxon>Bacillota</taxon>
        <taxon>Bacilli</taxon>
        <taxon>Bacillales</taxon>
        <taxon>Bacillaceae</taxon>
        <taxon>Psychrobacillus</taxon>
    </lineage>
</organism>
<dbReference type="EMBL" id="CP031223">
    <property type="protein sequence ID" value="QFF99222.1"/>
    <property type="molecule type" value="Genomic_DNA"/>
</dbReference>
<name>A0A5J6SNM3_9BACI</name>
<dbReference type="KEGG" id="psyo:PB01_10470"/>
<evidence type="ECO:0000313" key="1">
    <source>
        <dbReference type="EMBL" id="QFF99222.1"/>
    </source>
</evidence>
<protein>
    <submittedName>
        <fullName evidence="1">Uncharacterized protein</fullName>
    </submittedName>
</protein>
<gene>
    <name evidence="1" type="ORF">PB01_10470</name>
</gene>
<reference evidence="1 2" key="1">
    <citation type="submission" date="2018-07" db="EMBL/GenBank/DDBJ databases">
        <title>Complete genome sequence of Psychrobacillus sp. PB01, isolated from iceberg, and comparative genome analysis of Psychrobacillus strains.</title>
        <authorList>
            <person name="Lee P.C."/>
        </authorList>
    </citation>
    <scope>NUCLEOTIDE SEQUENCE [LARGE SCALE GENOMIC DNA]</scope>
    <source>
        <strain evidence="1 2">PB01</strain>
    </source>
</reference>
<dbReference type="SUPFAM" id="SSF55729">
    <property type="entry name" value="Acyl-CoA N-acyltransferases (Nat)"/>
    <property type="match status" value="1"/>
</dbReference>